<dbReference type="EMBL" id="BAABGN010000002">
    <property type="protein sequence ID" value="GAA4417072.1"/>
    <property type="molecule type" value="Genomic_DNA"/>
</dbReference>
<comment type="caution">
    <text evidence="2">The sequence shown here is derived from an EMBL/GenBank/DDBJ whole genome shotgun (WGS) entry which is preliminary data.</text>
</comment>
<organism evidence="2 4">
    <name type="scientific">Georgenia halophila</name>
    <dbReference type="NCBI Taxonomy" id="620889"/>
    <lineage>
        <taxon>Bacteria</taxon>
        <taxon>Bacillati</taxon>
        <taxon>Actinomycetota</taxon>
        <taxon>Actinomycetes</taxon>
        <taxon>Micrococcales</taxon>
        <taxon>Bogoriellaceae</taxon>
        <taxon>Georgenia</taxon>
    </lineage>
</organism>
<sequence>MSATDGDDEGVLDDLSMPPWWHFVGGGAATALGVMAFRHLALFVPACLLFAVLALLERRGGYPHQRPAS</sequence>
<name>A0ABP8KVA2_9MICO</name>
<reference evidence="2" key="3">
    <citation type="submission" date="2023-12" db="EMBL/GenBank/DDBJ databases">
        <authorList>
            <person name="Sun Q."/>
            <person name="Inoue M."/>
        </authorList>
    </citation>
    <scope>NUCLEOTIDE SEQUENCE</scope>
    <source>
        <strain evidence="2">JCM 17810</strain>
    </source>
</reference>
<proteinExistence type="predicted"/>
<reference evidence="4" key="2">
    <citation type="journal article" date="2019" name="Int. J. Syst. Evol. Microbiol.">
        <title>The Global Catalogue of Microorganisms (GCM) 10K type strain sequencing project: providing services to taxonomists for standard genome sequencing and annotation.</title>
        <authorList>
            <consortium name="The Broad Institute Genomics Platform"/>
            <consortium name="The Broad Institute Genome Sequencing Center for Infectious Disease"/>
            <person name="Wu L."/>
            <person name="Ma J."/>
        </authorList>
    </citation>
    <scope>NUCLEOTIDE SEQUENCE [LARGE SCALE GENOMIC DNA]</scope>
    <source>
        <strain evidence="4">JCM 17810</strain>
    </source>
</reference>
<dbReference type="Proteomes" id="UP001500622">
    <property type="component" value="Unassembled WGS sequence"/>
</dbReference>
<evidence type="ECO:0000313" key="2">
    <source>
        <dbReference type="EMBL" id="GAA4417072.1"/>
    </source>
</evidence>
<evidence type="ECO:0000313" key="4">
    <source>
        <dbReference type="Proteomes" id="UP001500622"/>
    </source>
</evidence>
<evidence type="ECO:0000313" key="3">
    <source>
        <dbReference type="EMBL" id="GAA4420659.1"/>
    </source>
</evidence>
<keyword evidence="1" id="KW-0812">Transmembrane</keyword>
<accession>A0ABP8KVA2</accession>
<keyword evidence="1" id="KW-1133">Transmembrane helix</keyword>
<reference evidence="2" key="1">
    <citation type="journal article" date="2014" name="Int. J. Syst. Evol. Microbiol.">
        <title>Complete genome of a new Firmicutes species belonging to the dominant human colonic microbiota ('Ruminococcus bicirculans') reveals two chromosomes and a selective capacity to utilize plant glucans.</title>
        <authorList>
            <consortium name="NISC Comparative Sequencing Program"/>
            <person name="Wegmann U."/>
            <person name="Louis P."/>
            <person name="Goesmann A."/>
            <person name="Henrissat B."/>
            <person name="Duncan S.H."/>
            <person name="Flint H.J."/>
        </authorList>
    </citation>
    <scope>NUCLEOTIDE SEQUENCE</scope>
    <source>
        <strain evidence="2">JCM 17810</strain>
    </source>
</reference>
<gene>
    <name evidence="2" type="ORF">GCM10023169_05170</name>
    <name evidence="3" type="ORF">GCM10023169_12780</name>
</gene>
<dbReference type="EMBL" id="BAABGN010000004">
    <property type="protein sequence ID" value="GAA4420659.1"/>
    <property type="molecule type" value="Genomic_DNA"/>
</dbReference>
<evidence type="ECO:0000256" key="1">
    <source>
        <dbReference type="SAM" id="Phobius"/>
    </source>
</evidence>
<dbReference type="RefSeq" id="WP_345214925.1">
    <property type="nucleotide sequence ID" value="NZ_BAABGN010000002.1"/>
</dbReference>
<feature type="transmembrane region" description="Helical" evidence="1">
    <location>
        <begin position="23"/>
        <end position="56"/>
    </location>
</feature>
<protein>
    <submittedName>
        <fullName evidence="2">Uncharacterized protein</fullName>
    </submittedName>
</protein>
<keyword evidence="1" id="KW-0472">Membrane</keyword>
<keyword evidence="4" id="KW-1185">Reference proteome</keyword>